<evidence type="ECO:0000313" key="2">
    <source>
        <dbReference type="Proteomes" id="UP001163321"/>
    </source>
</evidence>
<gene>
    <name evidence="1" type="ORF">PsorP6_005209</name>
</gene>
<organism evidence="1 2">
    <name type="scientific">Peronosclerospora sorghi</name>
    <dbReference type="NCBI Taxonomy" id="230839"/>
    <lineage>
        <taxon>Eukaryota</taxon>
        <taxon>Sar</taxon>
        <taxon>Stramenopiles</taxon>
        <taxon>Oomycota</taxon>
        <taxon>Peronosporomycetes</taxon>
        <taxon>Peronosporales</taxon>
        <taxon>Peronosporaceae</taxon>
        <taxon>Peronosclerospora</taxon>
    </lineage>
</organism>
<proteinExistence type="predicted"/>
<dbReference type="Proteomes" id="UP001163321">
    <property type="component" value="Chromosome 4"/>
</dbReference>
<accession>A0ACC0W567</accession>
<comment type="caution">
    <text evidence="1">The sequence shown here is derived from an EMBL/GenBank/DDBJ whole genome shotgun (WGS) entry which is preliminary data.</text>
</comment>
<keyword evidence="2" id="KW-1185">Reference proteome</keyword>
<dbReference type="EMBL" id="CM047583">
    <property type="protein sequence ID" value="KAI9913874.1"/>
    <property type="molecule type" value="Genomic_DNA"/>
</dbReference>
<reference evidence="1 2" key="1">
    <citation type="journal article" date="2022" name="bioRxiv">
        <title>The genome of the oomycete Peronosclerospora sorghi, a cosmopolitan pathogen of maize and sorghum, is inflated with dispersed pseudogenes.</title>
        <authorList>
            <person name="Fletcher K."/>
            <person name="Martin F."/>
            <person name="Isakeit T."/>
            <person name="Cavanaugh K."/>
            <person name="Magill C."/>
            <person name="Michelmore R."/>
        </authorList>
    </citation>
    <scope>NUCLEOTIDE SEQUENCE [LARGE SCALE GENOMIC DNA]</scope>
    <source>
        <strain evidence="1">P6</strain>
    </source>
</reference>
<evidence type="ECO:0000313" key="1">
    <source>
        <dbReference type="EMBL" id="KAI9913874.1"/>
    </source>
</evidence>
<sequence length="267" mass="30215">MPTPAIELPAIQQPAMETPTSTKKAPSLTHSGSIHKKMLSAVNKQRVSVGLRPLFMNAKLQSAAQGHSNDMARNNFMGHGGTDGSTMSQRISRAGYEWSSVRENVAAGRTRIRTTLSIAYAIEHPEQVTELVLREIFHLRKEEINFYYQQGANVIYPDRWEAYSDAIPEDERDNFLLAYHKRLTSDDPTIRIPAAVAWTTWEKTTSNLIPPRNAADKATDDEKFAEAFDFIENHYSKGFFPHDEFLNNNVDKIRHIPTVIVQGRYVA</sequence>
<protein>
    <submittedName>
        <fullName evidence="1">Uncharacterized protein</fullName>
    </submittedName>
</protein>
<name>A0ACC0W567_9STRA</name>